<dbReference type="Pfam" id="PF01522">
    <property type="entry name" value="Polysacc_deac_1"/>
    <property type="match status" value="1"/>
</dbReference>
<dbReference type="PROSITE" id="PS51677">
    <property type="entry name" value="NODB"/>
    <property type="match status" value="1"/>
</dbReference>
<reference evidence="4 5" key="1">
    <citation type="submission" date="2018-07" db="EMBL/GenBank/DDBJ databases">
        <title>Lottiidibacillus patelloidae gen. nov., sp. nov., isolated from the intestinal tract of a marine limpet and the reclassification of B. taeanensis BH030017T, B. algicola KMM 3737T and B. hwajinpoensis SW-72T as genus Lottiidibacillus.</title>
        <authorList>
            <person name="Liu R."/>
            <person name="Huang Z."/>
        </authorList>
    </citation>
    <scope>NUCLEOTIDE SEQUENCE [LARGE SCALE GENOMIC DNA]</scope>
    <source>
        <strain evidence="4 5">BH030017</strain>
    </source>
</reference>
<evidence type="ECO:0000259" key="3">
    <source>
        <dbReference type="PROSITE" id="PS51677"/>
    </source>
</evidence>
<feature type="domain" description="NodB homology" evidence="3">
    <location>
        <begin position="102"/>
        <end position="291"/>
    </location>
</feature>
<dbReference type="PANTHER" id="PTHR34216:SF3">
    <property type="entry name" value="POLY-BETA-1,6-N-ACETYL-D-GLUCOSAMINE N-DEACETYLASE"/>
    <property type="match status" value="1"/>
</dbReference>
<evidence type="ECO:0000313" key="5">
    <source>
        <dbReference type="Proteomes" id="UP000253314"/>
    </source>
</evidence>
<dbReference type="AlphaFoldDB" id="A0A366XN90"/>
<dbReference type="SUPFAM" id="SSF88713">
    <property type="entry name" value="Glycoside hydrolase/deacetylase"/>
    <property type="match status" value="1"/>
</dbReference>
<evidence type="ECO:0000313" key="4">
    <source>
        <dbReference type="EMBL" id="RBW67592.1"/>
    </source>
</evidence>
<dbReference type="GO" id="GO:0016810">
    <property type="term" value="F:hydrolase activity, acting on carbon-nitrogen (but not peptide) bonds"/>
    <property type="evidence" value="ECO:0007669"/>
    <property type="project" value="InterPro"/>
</dbReference>
<comment type="caution">
    <text evidence="4">The sequence shown here is derived from an EMBL/GenBank/DDBJ whole genome shotgun (WGS) entry which is preliminary data.</text>
</comment>
<accession>A0A366XN90</accession>
<dbReference type="GO" id="GO:0005576">
    <property type="term" value="C:extracellular region"/>
    <property type="evidence" value="ECO:0007669"/>
    <property type="project" value="UniProtKB-SubCell"/>
</dbReference>
<proteinExistence type="predicted"/>
<keyword evidence="5" id="KW-1185">Reference proteome</keyword>
<dbReference type="PANTHER" id="PTHR34216">
    <property type="match status" value="1"/>
</dbReference>
<gene>
    <name evidence="4" type="ORF">DS031_21215</name>
</gene>
<keyword evidence="2" id="KW-0732">Signal</keyword>
<organism evidence="4 5">
    <name type="scientific">Bacillus taeanensis</name>
    <dbReference type="NCBI Taxonomy" id="273032"/>
    <lineage>
        <taxon>Bacteria</taxon>
        <taxon>Bacillati</taxon>
        <taxon>Bacillota</taxon>
        <taxon>Bacilli</taxon>
        <taxon>Bacillales</taxon>
        <taxon>Bacillaceae</taxon>
        <taxon>Bacillus</taxon>
    </lineage>
</organism>
<dbReference type="InterPro" id="IPR011330">
    <property type="entry name" value="Glyco_hydro/deAcase_b/a-brl"/>
</dbReference>
<dbReference type="CDD" id="cd10969">
    <property type="entry name" value="CE4_Ecf1_like_5s"/>
    <property type="match status" value="1"/>
</dbReference>
<sequence>MPLIEKAVLIENRTLVPAPFITKVFNVTMNWDKEEDQLNYESSFTIPVLMYHHFMKGEASSIITDPEVFKEQLSYLKEQGYTTIMDHDLLAYLTEGILLPEKPLLITMDDGYTSNYTAAFPILKELNMKATIYVVVNTVGKLLDKYPHFTWEEAKEMYDSGLVEIQSHTFDSHKKAKVDGVMKPLLVSPIPHGEKLETEKEYKERVYNDLSQSKQLIEQHVGNKVVTLSFPYGVSNETAVELGKKAGYEVMMTIAPGLNHKEANRFQLLRINVDGHDSGKDIEEHISQFVN</sequence>
<comment type="subcellular location">
    <subcellularLocation>
        <location evidence="1">Secreted</location>
    </subcellularLocation>
</comment>
<dbReference type="InterPro" id="IPR002509">
    <property type="entry name" value="NODB_dom"/>
</dbReference>
<dbReference type="GO" id="GO:0005975">
    <property type="term" value="P:carbohydrate metabolic process"/>
    <property type="evidence" value="ECO:0007669"/>
    <property type="project" value="InterPro"/>
</dbReference>
<evidence type="ECO:0000256" key="2">
    <source>
        <dbReference type="ARBA" id="ARBA00022729"/>
    </source>
</evidence>
<dbReference type="RefSeq" id="WP_113808197.1">
    <property type="nucleotide sequence ID" value="NZ_QOCW01000033.1"/>
</dbReference>
<dbReference type="Proteomes" id="UP000253314">
    <property type="component" value="Unassembled WGS sequence"/>
</dbReference>
<protein>
    <submittedName>
        <fullName evidence="4">Chitin deacetylase</fullName>
    </submittedName>
</protein>
<dbReference type="OrthoDB" id="9778320at2"/>
<dbReference type="Gene3D" id="3.20.20.370">
    <property type="entry name" value="Glycoside hydrolase/deacetylase"/>
    <property type="match status" value="1"/>
</dbReference>
<dbReference type="EMBL" id="QOCW01000033">
    <property type="protein sequence ID" value="RBW67592.1"/>
    <property type="molecule type" value="Genomic_DNA"/>
</dbReference>
<evidence type="ECO:0000256" key="1">
    <source>
        <dbReference type="ARBA" id="ARBA00004613"/>
    </source>
</evidence>
<dbReference type="InterPro" id="IPR051398">
    <property type="entry name" value="Polysacch_Deacetylase"/>
</dbReference>
<name>A0A366XN90_9BACI</name>